<dbReference type="RefSeq" id="WP_345555937.1">
    <property type="nucleotide sequence ID" value="NZ_BAABIK010000006.1"/>
</dbReference>
<dbReference type="Proteomes" id="UP001499993">
    <property type="component" value="Unassembled WGS sequence"/>
</dbReference>
<organism evidence="6 7">
    <name type="scientific">Streptomonospora halophila</name>
    <dbReference type="NCBI Taxonomy" id="427369"/>
    <lineage>
        <taxon>Bacteria</taxon>
        <taxon>Bacillati</taxon>
        <taxon>Actinomycetota</taxon>
        <taxon>Actinomycetes</taxon>
        <taxon>Streptosporangiales</taxon>
        <taxon>Nocardiopsidaceae</taxon>
        <taxon>Streptomonospora</taxon>
    </lineage>
</organism>
<keyword evidence="4" id="KW-1133">Transmembrane helix</keyword>
<evidence type="ECO:0000256" key="2">
    <source>
        <dbReference type="ARBA" id="ARBA00022777"/>
    </source>
</evidence>
<dbReference type="EMBL" id="BAABIK010000006">
    <property type="protein sequence ID" value="GAA4934854.1"/>
    <property type="molecule type" value="Genomic_DNA"/>
</dbReference>
<keyword evidence="2 6" id="KW-0418">Kinase</keyword>
<dbReference type="CDD" id="cd16917">
    <property type="entry name" value="HATPase_UhpB-NarQ-NarX-like"/>
    <property type="match status" value="1"/>
</dbReference>
<accession>A0ABP9GA22</accession>
<dbReference type="SUPFAM" id="SSF55874">
    <property type="entry name" value="ATPase domain of HSP90 chaperone/DNA topoisomerase II/histidine kinase"/>
    <property type="match status" value="1"/>
</dbReference>
<feature type="transmembrane region" description="Helical" evidence="4">
    <location>
        <begin position="81"/>
        <end position="101"/>
    </location>
</feature>
<feature type="transmembrane region" description="Helical" evidence="4">
    <location>
        <begin position="133"/>
        <end position="154"/>
    </location>
</feature>
<evidence type="ECO:0000256" key="1">
    <source>
        <dbReference type="ARBA" id="ARBA00022679"/>
    </source>
</evidence>
<proteinExistence type="predicted"/>
<dbReference type="Gene3D" id="1.20.5.1930">
    <property type="match status" value="1"/>
</dbReference>
<dbReference type="Pfam" id="PF07730">
    <property type="entry name" value="HisKA_3"/>
    <property type="match status" value="1"/>
</dbReference>
<evidence type="ECO:0000313" key="7">
    <source>
        <dbReference type="Proteomes" id="UP001499993"/>
    </source>
</evidence>
<dbReference type="InterPro" id="IPR036890">
    <property type="entry name" value="HATPase_C_sf"/>
</dbReference>
<keyword evidence="3" id="KW-0902">Two-component regulatory system</keyword>
<dbReference type="InterPro" id="IPR011712">
    <property type="entry name" value="Sig_transdc_His_kin_sub3_dim/P"/>
</dbReference>
<feature type="transmembrane region" description="Helical" evidence="4">
    <location>
        <begin position="47"/>
        <end position="69"/>
    </location>
</feature>
<dbReference type="InterPro" id="IPR050482">
    <property type="entry name" value="Sensor_HK_TwoCompSys"/>
</dbReference>
<feature type="transmembrane region" description="Helical" evidence="4">
    <location>
        <begin position="107"/>
        <end position="126"/>
    </location>
</feature>
<feature type="domain" description="Signal transduction histidine kinase subgroup 3 dimerisation and phosphoacceptor" evidence="5">
    <location>
        <begin position="197"/>
        <end position="259"/>
    </location>
</feature>
<sequence length="393" mass="41389">MSDWPLVGARRFETYVRWSSYVAVSIPAGTLLRSALAADRLTGAPRSVWVTAVVLSLALVAGNVLVTRWSIDTVVGRARRLPVGGVIAWALVLATFVAVTFVLPLPAMGLTVAAAIGAAPASLVPVLDARRTLLINAAAVVLAVPLVGVANIALLLVGAAVISGVLWICWSSAWMLRVLLELQEAHETRAALALANERLRIARDLHDVFGRTLATIAVKSSLASELVDRGRAERAGEEITEVRRLAEEAGTEVRRVVRGELRTTWDDEVSGARSLLESAGIRCTVTGGTVPEQCAEALGWVVREGVTNLLRHAAATQVTLVTANEDGAVLLTIANDGAGPARTAADGRAADAGTGLHSMSERLGALGGRLTARRDGTWFLLEAAIPLPKEDLV</sequence>
<keyword evidence="7" id="KW-1185">Reference proteome</keyword>
<keyword evidence="4" id="KW-0812">Transmembrane</keyword>
<protein>
    <submittedName>
        <fullName evidence="6">Histidine kinase</fullName>
    </submittedName>
</protein>
<gene>
    <name evidence="6" type="ORF">GCM10023224_14370</name>
</gene>
<keyword evidence="4" id="KW-0472">Membrane</keyword>
<evidence type="ECO:0000256" key="3">
    <source>
        <dbReference type="ARBA" id="ARBA00023012"/>
    </source>
</evidence>
<dbReference type="PANTHER" id="PTHR24421:SF63">
    <property type="entry name" value="SENSOR HISTIDINE KINASE DESK"/>
    <property type="match status" value="1"/>
</dbReference>
<comment type="caution">
    <text evidence="6">The sequence shown here is derived from an EMBL/GenBank/DDBJ whole genome shotgun (WGS) entry which is preliminary data.</text>
</comment>
<evidence type="ECO:0000313" key="6">
    <source>
        <dbReference type="EMBL" id="GAA4934854.1"/>
    </source>
</evidence>
<reference evidence="7" key="1">
    <citation type="journal article" date="2019" name="Int. J. Syst. Evol. Microbiol.">
        <title>The Global Catalogue of Microorganisms (GCM) 10K type strain sequencing project: providing services to taxonomists for standard genome sequencing and annotation.</title>
        <authorList>
            <consortium name="The Broad Institute Genomics Platform"/>
            <consortium name="The Broad Institute Genome Sequencing Center for Infectious Disease"/>
            <person name="Wu L."/>
            <person name="Ma J."/>
        </authorList>
    </citation>
    <scope>NUCLEOTIDE SEQUENCE [LARGE SCALE GENOMIC DNA]</scope>
    <source>
        <strain evidence="7">JCM 18123</strain>
    </source>
</reference>
<evidence type="ECO:0000259" key="5">
    <source>
        <dbReference type="Pfam" id="PF07730"/>
    </source>
</evidence>
<name>A0ABP9GA22_9ACTN</name>
<evidence type="ECO:0000256" key="4">
    <source>
        <dbReference type="SAM" id="Phobius"/>
    </source>
</evidence>
<keyword evidence="1" id="KW-0808">Transferase</keyword>
<dbReference type="PANTHER" id="PTHR24421">
    <property type="entry name" value="NITRATE/NITRITE SENSOR PROTEIN NARX-RELATED"/>
    <property type="match status" value="1"/>
</dbReference>
<dbReference type="GO" id="GO:0016301">
    <property type="term" value="F:kinase activity"/>
    <property type="evidence" value="ECO:0007669"/>
    <property type="project" value="UniProtKB-KW"/>
</dbReference>
<dbReference type="Gene3D" id="3.30.565.10">
    <property type="entry name" value="Histidine kinase-like ATPase, C-terminal domain"/>
    <property type="match status" value="1"/>
</dbReference>